<reference evidence="2" key="1">
    <citation type="journal article" date="2018" name="Genome Res.">
        <title>The genomic architecture and molecular evolution of ant odorant receptors.</title>
        <authorList>
            <person name="McKenzie S.K."/>
            <person name="Kronauer D.J.C."/>
        </authorList>
    </citation>
    <scope>NUCLEOTIDE SEQUENCE [LARGE SCALE GENOMIC DNA]</scope>
    <source>
        <strain evidence="2">Clonal line C1</strain>
    </source>
</reference>
<evidence type="ECO:0000259" key="1">
    <source>
        <dbReference type="PROSITE" id="PS50175"/>
    </source>
</evidence>
<dbReference type="GO" id="GO:0004190">
    <property type="term" value="F:aspartic-type endopeptidase activity"/>
    <property type="evidence" value="ECO:0007669"/>
    <property type="project" value="InterPro"/>
</dbReference>
<dbReference type="AlphaFoldDB" id="A0A3L8DTR5"/>
<dbReference type="Pfam" id="PF03564">
    <property type="entry name" value="DUF1759"/>
    <property type="match status" value="1"/>
</dbReference>
<feature type="domain" description="Peptidase A2" evidence="1">
    <location>
        <begin position="413"/>
        <end position="450"/>
    </location>
</feature>
<proteinExistence type="predicted"/>
<dbReference type="SUPFAM" id="SSF56672">
    <property type="entry name" value="DNA/RNA polymerases"/>
    <property type="match status" value="1"/>
</dbReference>
<dbReference type="Proteomes" id="UP000279307">
    <property type="component" value="Chromosome 4"/>
</dbReference>
<dbReference type="GO" id="GO:0071897">
    <property type="term" value="P:DNA biosynthetic process"/>
    <property type="evidence" value="ECO:0007669"/>
    <property type="project" value="UniProtKB-ARBA"/>
</dbReference>
<gene>
    <name evidence="2" type="ORF">DMN91_004025</name>
</gene>
<sequence length="1108" mass="125646">MENLRKMGVANITASAIDAKVAILDQLWAKFENQHERIRAELKSNFDRSEYVQSNLLEIVELAYVQQRSKLLEYARRFCDEPPKLAQPKEQGEEHASKTALPRIKLPPFSGKYKDWLSFRDLFQSVIGKNPAITNIERFHYLKSCLQGPAKRLIRPLSVTGENYDRAWALLSEHFENKKELIRANFSTSVARMKSESAEELSRIYHAVLATVNAQESIGRPIRSHGMDLFNHLVVELFDSRTRLEWESSICDSVEPARFDALTSFINKRILTLNAAKPKTGSKVNVESSRSAKAHFTKPGFDAQCALCKGKHMLMTCSDFKAKTANDRIAFVEDHRLCLNCLGNHALAKCQSKKTCLSCKAKHHTLIHDAFVLTAPEPVSALSAMHRYDDRKAILLATARVDVADRDGNPHFVRVLIDQGSEVSIVSEYLVQRLHLPRSRSAVSIFGIGGSRLGQTRADPFFSNSDLIELLLGTEVCSVILEEGIRKGEPSAPIAQKTTLGWILSGGCDAAASHCSYRSLQCSVDHELSELVQRFWKQEEEGAAPVALTPDEEMCENLFVSTHTRTADGRFVVRLPFAPRPKSLAETRKPAARLLSSMEQKCRQHPAFGDLYRFFMKEYEDLKHMEKVEPQSRSQDNPETCYLPHHGVMKESSSTTKLRVVFNGSQRTESDVEKMYRQILVHQDDRDYLRILWRYDSTGETNEYRLKTLPYGLVCSAFESNRALHQLAEDEGARYPRGAIVLTRDCYVDDVVTGADTLDDAITIQTELRKLCMAGGFLLRKWAANHDEILSGVPPEHRLSKTSHSWEDEAHSTLGLRWHPRDDEFSFSIKPMPLADFTKRRVLAETARLFDPLGWIAPVVVRAKILFQFTWLRQLEWDDPLPEADSRSWKLLLTDLLLLEEIRVRRWIGCGQSNQSIELHGFADASERGYAAVVYLRETRGSSISVHLLTAKSKVAPVKQVSLPRLELCAAALLTRLAAHQRTLLSLISAPIYLWSDSRVVLHWIRGHTSRWKTFVANRVSDIQTRLPEAQWRHVSGKDNPADCASRGITPGELVTHPLWWSGPAWLQLDEPQWLREGSEMSEHEVTERRMRVHAAATDVVEEPEVLL</sequence>
<dbReference type="Pfam" id="PF05380">
    <property type="entry name" value="Peptidase_A17"/>
    <property type="match status" value="1"/>
</dbReference>
<dbReference type="EMBL" id="QOIP01000004">
    <property type="protein sequence ID" value="RLU23817.1"/>
    <property type="molecule type" value="Genomic_DNA"/>
</dbReference>
<dbReference type="PANTHER" id="PTHR47331">
    <property type="entry name" value="PHD-TYPE DOMAIN-CONTAINING PROTEIN"/>
    <property type="match status" value="1"/>
</dbReference>
<evidence type="ECO:0000313" key="2">
    <source>
        <dbReference type="EMBL" id="RLU23817.1"/>
    </source>
</evidence>
<dbReference type="InterPro" id="IPR008042">
    <property type="entry name" value="Retrotrans_Pao"/>
</dbReference>
<protein>
    <recommendedName>
        <fullName evidence="1">Peptidase A2 domain-containing protein</fullName>
    </recommendedName>
</protein>
<accession>A0A3L8DTR5</accession>
<dbReference type="InterPro" id="IPR043502">
    <property type="entry name" value="DNA/RNA_pol_sf"/>
</dbReference>
<dbReference type="PANTHER" id="PTHR47331:SF4">
    <property type="entry name" value="PEPTIDASE S1 DOMAIN-CONTAINING PROTEIN"/>
    <property type="match status" value="1"/>
</dbReference>
<organism evidence="2">
    <name type="scientific">Ooceraea biroi</name>
    <name type="common">Clonal raider ant</name>
    <name type="synonym">Cerapachys biroi</name>
    <dbReference type="NCBI Taxonomy" id="2015173"/>
    <lineage>
        <taxon>Eukaryota</taxon>
        <taxon>Metazoa</taxon>
        <taxon>Ecdysozoa</taxon>
        <taxon>Arthropoda</taxon>
        <taxon>Hexapoda</taxon>
        <taxon>Insecta</taxon>
        <taxon>Pterygota</taxon>
        <taxon>Neoptera</taxon>
        <taxon>Endopterygota</taxon>
        <taxon>Hymenoptera</taxon>
        <taxon>Apocrita</taxon>
        <taxon>Aculeata</taxon>
        <taxon>Formicoidea</taxon>
        <taxon>Formicidae</taxon>
        <taxon>Dorylinae</taxon>
        <taxon>Ooceraea</taxon>
    </lineage>
</organism>
<dbReference type="InterPro" id="IPR001995">
    <property type="entry name" value="Peptidase_A2_cat"/>
</dbReference>
<dbReference type="PROSITE" id="PS50175">
    <property type="entry name" value="ASP_PROT_RETROV"/>
    <property type="match status" value="1"/>
</dbReference>
<reference evidence="2" key="2">
    <citation type="submission" date="2018-07" db="EMBL/GenBank/DDBJ databases">
        <authorList>
            <person name="Mckenzie S.K."/>
            <person name="Kronauer D.J.C."/>
        </authorList>
    </citation>
    <scope>NUCLEOTIDE SEQUENCE</scope>
    <source>
        <strain evidence="2">Clonal line C1</strain>
    </source>
</reference>
<dbReference type="InterPro" id="IPR005312">
    <property type="entry name" value="DUF1759"/>
</dbReference>
<comment type="caution">
    <text evidence="2">The sequence shown here is derived from an EMBL/GenBank/DDBJ whole genome shotgun (WGS) entry which is preliminary data.</text>
</comment>
<dbReference type="OrthoDB" id="7552070at2759"/>
<dbReference type="GO" id="GO:0006508">
    <property type="term" value="P:proteolysis"/>
    <property type="evidence" value="ECO:0007669"/>
    <property type="project" value="InterPro"/>
</dbReference>
<name>A0A3L8DTR5_OOCBI</name>